<dbReference type="Pfam" id="PF13639">
    <property type="entry name" value="zf-RING_2"/>
    <property type="match status" value="1"/>
</dbReference>
<dbReference type="AlphaFoldDB" id="A0AAN7NIG4"/>
<feature type="domain" description="RING-type" evidence="9">
    <location>
        <begin position="37"/>
        <end position="76"/>
    </location>
</feature>
<evidence type="ECO:0000256" key="5">
    <source>
        <dbReference type="ARBA" id="ARBA00022771"/>
    </source>
</evidence>
<feature type="region of interest" description="Disordered" evidence="8">
    <location>
        <begin position="134"/>
        <end position="177"/>
    </location>
</feature>
<name>A0AAN7NIG4_MYCAM</name>
<keyword evidence="11" id="KW-1185">Reference proteome</keyword>
<dbReference type="PANTHER" id="PTHR46077">
    <property type="entry name" value="E3 UBIQUITIN-PROTEIN LIGASE TOPORS"/>
    <property type="match status" value="1"/>
</dbReference>
<evidence type="ECO:0000256" key="4">
    <source>
        <dbReference type="ARBA" id="ARBA00022723"/>
    </source>
</evidence>
<feature type="region of interest" description="Disordered" evidence="8">
    <location>
        <begin position="89"/>
        <end position="113"/>
    </location>
</feature>
<dbReference type="InterPro" id="IPR001841">
    <property type="entry name" value="Znf_RING"/>
</dbReference>
<dbReference type="GO" id="GO:0061630">
    <property type="term" value="F:ubiquitin protein ligase activity"/>
    <property type="evidence" value="ECO:0007669"/>
    <property type="project" value="UniProtKB-EC"/>
</dbReference>
<evidence type="ECO:0000256" key="8">
    <source>
        <dbReference type="SAM" id="MobiDB-lite"/>
    </source>
</evidence>
<dbReference type="Proteomes" id="UP001333110">
    <property type="component" value="Unassembled WGS sequence"/>
</dbReference>
<dbReference type="Gene3D" id="3.30.40.10">
    <property type="entry name" value="Zinc/RING finger domain, C3HC4 (zinc finger)"/>
    <property type="match status" value="1"/>
</dbReference>
<comment type="catalytic activity">
    <reaction evidence="1">
        <text>S-ubiquitinyl-[E2 ubiquitin-conjugating enzyme]-L-cysteine + [acceptor protein]-L-lysine = [E2 ubiquitin-conjugating enzyme]-L-cysteine + N(6)-ubiquitinyl-[acceptor protein]-L-lysine.</text>
        <dbReference type="EC" id="2.3.2.27"/>
    </reaction>
</comment>
<evidence type="ECO:0000256" key="7">
    <source>
        <dbReference type="PROSITE-ProRule" id="PRU00175"/>
    </source>
</evidence>
<sequence length="209" mass="22734">MVSDAEEALEESGSAVTACRSQLQQAGQSEGSEDDPCPICLGEINNAACVALCFHRFCFGCIQRWAATRAVCPLCRRPFDRVLQVLPADDEEEEDGVGSPACRQRNVARERLRSRSPQRRYVLARSAVNNGIAARRRRPVGSSQALRSDRAPLPPNTTSQQAPVPSPSWARTPPSAGERVVSLGDGAYVHIGTLALSPLHVQLSFWRAQ</sequence>
<evidence type="ECO:0000313" key="11">
    <source>
        <dbReference type="Proteomes" id="UP001333110"/>
    </source>
</evidence>
<keyword evidence="3" id="KW-0808">Transferase</keyword>
<organism evidence="10 11">
    <name type="scientific">Mycteria americana</name>
    <name type="common">Wood stork</name>
    <dbReference type="NCBI Taxonomy" id="33587"/>
    <lineage>
        <taxon>Eukaryota</taxon>
        <taxon>Metazoa</taxon>
        <taxon>Chordata</taxon>
        <taxon>Craniata</taxon>
        <taxon>Vertebrata</taxon>
        <taxon>Euteleostomi</taxon>
        <taxon>Archelosauria</taxon>
        <taxon>Archosauria</taxon>
        <taxon>Dinosauria</taxon>
        <taxon>Saurischia</taxon>
        <taxon>Theropoda</taxon>
        <taxon>Coelurosauria</taxon>
        <taxon>Aves</taxon>
        <taxon>Neognathae</taxon>
        <taxon>Neoaves</taxon>
        <taxon>Aequornithes</taxon>
        <taxon>Ciconiiformes</taxon>
        <taxon>Ciconiidae</taxon>
        <taxon>Mycteria</taxon>
    </lineage>
</organism>
<evidence type="ECO:0000256" key="6">
    <source>
        <dbReference type="ARBA" id="ARBA00022833"/>
    </source>
</evidence>
<dbReference type="GO" id="GO:0008270">
    <property type="term" value="F:zinc ion binding"/>
    <property type="evidence" value="ECO:0007669"/>
    <property type="project" value="UniProtKB-KW"/>
</dbReference>
<dbReference type="EMBL" id="JAUNZN010000009">
    <property type="protein sequence ID" value="KAK4816682.1"/>
    <property type="molecule type" value="Genomic_DNA"/>
</dbReference>
<dbReference type="PROSITE" id="PS00518">
    <property type="entry name" value="ZF_RING_1"/>
    <property type="match status" value="1"/>
</dbReference>
<reference evidence="10 11" key="1">
    <citation type="journal article" date="2023" name="J. Hered.">
        <title>Chromosome-level genome of the wood stork (Mycteria americana) provides insight into avian chromosome evolution.</title>
        <authorList>
            <person name="Flamio R. Jr."/>
            <person name="Ramstad K.M."/>
        </authorList>
    </citation>
    <scope>NUCLEOTIDE SEQUENCE [LARGE SCALE GENOMIC DNA]</scope>
    <source>
        <strain evidence="10">JAX WOST 10</strain>
    </source>
</reference>
<protein>
    <recommendedName>
        <fullName evidence="2">RING-type E3 ubiquitin transferase</fullName>
        <ecNumber evidence="2">2.3.2.27</ecNumber>
    </recommendedName>
</protein>
<dbReference type="InterPro" id="IPR017907">
    <property type="entry name" value="Znf_RING_CS"/>
</dbReference>
<accession>A0AAN7NIG4</accession>
<evidence type="ECO:0000259" key="9">
    <source>
        <dbReference type="PROSITE" id="PS50089"/>
    </source>
</evidence>
<keyword evidence="6" id="KW-0862">Zinc</keyword>
<dbReference type="GO" id="GO:0000209">
    <property type="term" value="P:protein polyubiquitination"/>
    <property type="evidence" value="ECO:0007669"/>
    <property type="project" value="TreeGrafter"/>
</dbReference>
<dbReference type="PANTHER" id="PTHR46077:SF5">
    <property type="entry name" value="RING-TYPE DOMAIN-CONTAINING PROTEIN"/>
    <property type="match status" value="1"/>
</dbReference>
<evidence type="ECO:0000313" key="10">
    <source>
        <dbReference type="EMBL" id="KAK4816682.1"/>
    </source>
</evidence>
<dbReference type="GO" id="GO:0006513">
    <property type="term" value="P:protein monoubiquitination"/>
    <property type="evidence" value="ECO:0007669"/>
    <property type="project" value="TreeGrafter"/>
</dbReference>
<dbReference type="SUPFAM" id="SSF57850">
    <property type="entry name" value="RING/U-box"/>
    <property type="match status" value="1"/>
</dbReference>
<evidence type="ECO:0000256" key="1">
    <source>
        <dbReference type="ARBA" id="ARBA00000900"/>
    </source>
</evidence>
<dbReference type="InterPro" id="IPR013083">
    <property type="entry name" value="Znf_RING/FYVE/PHD"/>
</dbReference>
<evidence type="ECO:0000256" key="2">
    <source>
        <dbReference type="ARBA" id="ARBA00012483"/>
    </source>
</evidence>
<proteinExistence type="predicted"/>
<keyword evidence="4" id="KW-0479">Metal-binding</keyword>
<dbReference type="EC" id="2.3.2.27" evidence="2"/>
<comment type="caution">
    <text evidence="10">The sequence shown here is derived from an EMBL/GenBank/DDBJ whole genome shotgun (WGS) entry which is preliminary data.</text>
</comment>
<dbReference type="PROSITE" id="PS50089">
    <property type="entry name" value="ZF_RING_2"/>
    <property type="match status" value="1"/>
</dbReference>
<gene>
    <name evidence="10" type="ORF">QYF61_019918</name>
</gene>
<dbReference type="SMART" id="SM00184">
    <property type="entry name" value="RING"/>
    <property type="match status" value="1"/>
</dbReference>
<evidence type="ECO:0000256" key="3">
    <source>
        <dbReference type="ARBA" id="ARBA00022679"/>
    </source>
</evidence>
<keyword evidence="5 7" id="KW-0863">Zinc-finger</keyword>